<gene>
    <name evidence="6" type="ORF">FRZ40_19285</name>
</gene>
<dbReference type="InterPro" id="IPR013249">
    <property type="entry name" value="RNA_pol_sigma70_r4_t2"/>
</dbReference>
<dbReference type="GO" id="GO:0006352">
    <property type="term" value="P:DNA-templated transcription initiation"/>
    <property type="evidence" value="ECO:0007669"/>
    <property type="project" value="InterPro"/>
</dbReference>
<evidence type="ECO:0000313" key="7">
    <source>
        <dbReference type="Proteomes" id="UP000321776"/>
    </source>
</evidence>
<accession>A0A5C6VB74</accession>
<dbReference type="EMBL" id="VOQS01000003">
    <property type="protein sequence ID" value="TXC82603.1"/>
    <property type="molecule type" value="Genomic_DNA"/>
</dbReference>
<dbReference type="InterPro" id="IPR013325">
    <property type="entry name" value="RNA_pol_sigma_r2"/>
</dbReference>
<evidence type="ECO:0000256" key="2">
    <source>
        <dbReference type="ARBA" id="ARBA00023015"/>
    </source>
</evidence>
<evidence type="ECO:0000256" key="4">
    <source>
        <dbReference type="ARBA" id="ARBA00023163"/>
    </source>
</evidence>
<comment type="similarity">
    <text evidence="1">Belongs to the sigma-70 factor family. ECF subfamily.</text>
</comment>
<sequence length="174" mass="19506">MQCIDLPLVLPAILPRLWPFALRLTENECKAEERVQRACMRALENETAFAHDASPLNRMFSIVYSIWRDDLRGRMQRHCVHAAASIMRSGANTRSTARTDEVIGHAISAIEQLTLTQRIALLLVNVEGLDYEQAAEVPGVDVSVVRNRLCTARKRIGASCAARQFSIHGHMRAE</sequence>
<dbReference type="SUPFAM" id="SSF88659">
    <property type="entry name" value="Sigma3 and sigma4 domains of RNA polymerase sigma factors"/>
    <property type="match status" value="1"/>
</dbReference>
<dbReference type="Pfam" id="PF08281">
    <property type="entry name" value="Sigma70_r4_2"/>
    <property type="match status" value="1"/>
</dbReference>
<dbReference type="GO" id="GO:0003677">
    <property type="term" value="F:DNA binding"/>
    <property type="evidence" value="ECO:0007669"/>
    <property type="project" value="InterPro"/>
</dbReference>
<dbReference type="AlphaFoldDB" id="A0A5C6VB74"/>
<dbReference type="InterPro" id="IPR039425">
    <property type="entry name" value="RNA_pol_sigma-70-like"/>
</dbReference>
<dbReference type="PANTHER" id="PTHR43133">
    <property type="entry name" value="RNA POLYMERASE ECF-TYPE SIGMA FACTO"/>
    <property type="match status" value="1"/>
</dbReference>
<evidence type="ECO:0000259" key="5">
    <source>
        <dbReference type="Pfam" id="PF08281"/>
    </source>
</evidence>
<evidence type="ECO:0000256" key="1">
    <source>
        <dbReference type="ARBA" id="ARBA00010641"/>
    </source>
</evidence>
<comment type="caution">
    <text evidence="6">The sequence shown here is derived from an EMBL/GenBank/DDBJ whole genome shotgun (WGS) entry which is preliminary data.</text>
</comment>
<dbReference type="PANTHER" id="PTHR43133:SF25">
    <property type="entry name" value="RNA POLYMERASE SIGMA FACTOR RFAY-RELATED"/>
    <property type="match status" value="1"/>
</dbReference>
<reference evidence="6 7" key="1">
    <citation type="journal article" date="2018" name="Int. J. Syst. Evol. Microbiol.">
        <title>Paraburkholderia azotifigens sp. nov., a nitrogen-fixing bacterium isolated from paddy soil.</title>
        <authorList>
            <person name="Choi G.M."/>
            <person name="Im W.T."/>
        </authorList>
    </citation>
    <scope>NUCLEOTIDE SEQUENCE [LARGE SCALE GENOMIC DNA]</scope>
    <source>
        <strain evidence="6 7">NF 2-5-3</strain>
    </source>
</reference>
<keyword evidence="3" id="KW-0731">Sigma factor</keyword>
<dbReference type="Proteomes" id="UP000321776">
    <property type="component" value="Unassembled WGS sequence"/>
</dbReference>
<dbReference type="InterPro" id="IPR013324">
    <property type="entry name" value="RNA_pol_sigma_r3/r4-like"/>
</dbReference>
<feature type="domain" description="RNA polymerase sigma factor 70 region 4 type 2" evidence="5">
    <location>
        <begin position="108"/>
        <end position="156"/>
    </location>
</feature>
<dbReference type="InterPro" id="IPR036388">
    <property type="entry name" value="WH-like_DNA-bd_sf"/>
</dbReference>
<dbReference type="SUPFAM" id="SSF88946">
    <property type="entry name" value="Sigma2 domain of RNA polymerase sigma factors"/>
    <property type="match status" value="1"/>
</dbReference>
<name>A0A5C6VB74_9BURK</name>
<dbReference type="GO" id="GO:0016987">
    <property type="term" value="F:sigma factor activity"/>
    <property type="evidence" value="ECO:0007669"/>
    <property type="project" value="UniProtKB-KW"/>
</dbReference>
<keyword evidence="2" id="KW-0805">Transcription regulation</keyword>
<protein>
    <submittedName>
        <fullName evidence="6">RNA polymerase sigma factor</fullName>
    </submittedName>
</protein>
<evidence type="ECO:0000313" key="6">
    <source>
        <dbReference type="EMBL" id="TXC82603.1"/>
    </source>
</evidence>
<dbReference type="Gene3D" id="1.10.10.10">
    <property type="entry name" value="Winged helix-like DNA-binding domain superfamily/Winged helix DNA-binding domain"/>
    <property type="match status" value="1"/>
</dbReference>
<keyword evidence="4" id="KW-0804">Transcription</keyword>
<dbReference type="Gene3D" id="1.10.1740.10">
    <property type="match status" value="1"/>
</dbReference>
<evidence type="ECO:0000256" key="3">
    <source>
        <dbReference type="ARBA" id="ARBA00023082"/>
    </source>
</evidence>
<proteinExistence type="inferred from homology"/>
<organism evidence="6 7">
    <name type="scientific">Paraburkholderia azotifigens</name>
    <dbReference type="NCBI Taxonomy" id="2057004"/>
    <lineage>
        <taxon>Bacteria</taxon>
        <taxon>Pseudomonadati</taxon>
        <taxon>Pseudomonadota</taxon>
        <taxon>Betaproteobacteria</taxon>
        <taxon>Burkholderiales</taxon>
        <taxon>Burkholderiaceae</taxon>
        <taxon>Paraburkholderia</taxon>
    </lineage>
</organism>